<evidence type="ECO:0000313" key="4">
    <source>
        <dbReference type="Proteomes" id="UP000045840"/>
    </source>
</evidence>
<dbReference type="Gene3D" id="2.60.40.10">
    <property type="entry name" value="Immunoglobulins"/>
    <property type="match status" value="1"/>
</dbReference>
<feature type="domain" description="Fibronectin type-III" evidence="2">
    <location>
        <begin position="505"/>
        <end position="600"/>
    </location>
</feature>
<dbReference type="Proteomes" id="UP000045840">
    <property type="component" value="Unassembled WGS sequence"/>
</dbReference>
<reference evidence="4" key="1">
    <citation type="submission" date="2015-03" db="EMBL/GenBank/DDBJ databases">
        <authorList>
            <consortium name="Pathogen Informatics"/>
        </authorList>
    </citation>
    <scope>NUCLEOTIDE SEQUENCE [LARGE SCALE GENOMIC DNA]</scope>
    <source>
        <strain evidence="4">A125KOH2</strain>
    </source>
</reference>
<organism evidence="3 4">
    <name type="scientific">Yersinia pekkanenii</name>
    <dbReference type="NCBI Taxonomy" id="1288385"/>
    <lineage>
        <taxon>Bacteria</taxon>
        <taxon>Pseudomonadati</taxon>
        <taxon>Pseudomonadota</taxon>
        <taxon>Gammaproteobacteria</taxon>
        <taxon>Enterobacterales</taxon>
        <taxon>Yersiniaceae</taxon>
        <taxon>Yersinia</taxon>
    </lineage>
</organism>
<dbReference type="InterPro" id="IPR036116">
    <property type="entry name" value="FN3_sf"/>
</dbReference>
<evidence type="ECO:0000256" key="1">
    <source>
        <dbReference type="SAM" id="SignalP"/>
    </source>
</evidence>
<evidence type="ECO:0000313" key="3">
    <source>
        <dbReference type="EMBL" id="CNH80684.1"/>
    </source>
</evidence>
<dbReference type="SUPFAM" id="SSF49265">
    <property type="entry name" value="Fibronectin type III"/>
    <property type="match status" value="1"/>
</dbReference>
<dbReference type="SMART" id="SM00060">
    <property type="entry name" value="FN3"/>
    <property type="match status" value="1"/>
</dbReference>
<dbReference type="InterPro" id="IPR003961">
    <property type="entry name" value="FN3_dom"/>
</dbReference>
<feature type="signal peptide" evidence="1">
    <location>
        <begin position="1"/>
        <end position="21"/>
    </location>
</feature>
<dbReference type="CDD" id="cd00063">
    <property type="entry name" value="FN3"/>
    <property type="match status" value="1"/>
</dbReference>
<feature type="chain" id="PRO_5006694805" evidence="1">
    <location>
        <begin position="22"/>
        <end position="1148"/>
    </location>
</feature>
<proteinExistence type="predicted"/>
<dbReference type="AlphaFoldDB" id="A0A0T9PSX4"/>
<dbReference type="PANTHER" id="PTHR36251">
    <property type="entry name" value="FELS-1 PROPHAGE HOST SPECIFICITY PROTEIN-RELATED"/>
    <property type="match status" value="1"/>
</dbReference>
<dbReference type="InterPro" id="IPR013783">
    <property type="entry name" value="Ig-like_fold"/>
</dbReference>
<gene>
    <name evidence="3" type="ORF">ERS008529_02170</name>
</gene>
<dbReference type="InterPro" id="IPR053171">
    <property type="entry name" value="Viral_Tip_Attach_Protein"/>
</dbReference>
<protein>
    <submittedName>
        <fullName evidence="3">Putative phage tail protein</fullName>
    </submittedName>
</protein>
<dbReference type="Pfam" id="PF13550">
    <property type="entry name" value="Phage-tail_3"/>
    <property type="match status" value="1"/>
</dbReference>
<dbReference type="Pfam" id="PF00041">
    <property type="entry name" value="fn3"/>
    <property type="match status" value="1"/>
</dbReference>
<dbReference type="Gene3D" id="2.160.20.80">
    <property type="entry name" value="E3 ubiquitin-protein ligase SopA"/>
    <property type="match status" value="1"/>
</dbReference>
<dbReference type="Pfam" id="PF09327">
    <property type="entry name" value="Phage_Tail_Tip"/>
    <property type="match status" value="2"/>
</dbReference>
<evidence type="ECO:0000259" key="2">
    <source>
        <dbReference type="PROSITE" id="PS50853"/>
    </source>
</evidence>
<dbReference type="RefSeq" id="WP_049613084.1">
    <property type="nucleotide sequence ID" value="NZ_CQAZ01000017.1"/>
</dbReference>
<dbReference type="PANTHER" id="PTHR36251:SF2">
    <property type="entry name" value="GIFSY-2 PROPHAGE HOST SPECIFICITY PROTEIN J, PHAGE LAMBDA"/>
    <property type="match status" value="1"/>
</dbReference>
<dbReference type="SUPFAM" id="SSF141571">
    <property type="entry name" value="Pentapeptide repeat-like"/>
    <property type="match status" value="1"/>
</dbReference>
<sequence>MGFIAVIGAVIAGMSAAAAVAATVSTIAMIAIGVGVAALSYIASASMMKIGSSGTSTYSSTSSSNSRSTSPSTGIPIIYGGDKLNVSTEAFVKVGSIVAWQNIPNDTGAKLCTVHAISIGECGNKINQIYFDNVAVLAQPITKEGIVDSTLLFDKFRPYLQLEVRFGKSSYSGSMSLAKQYGGSQWTDNFRGDGLVQICSVITKTEDSMLGGILTNQNYALSVEMKGRQITDILTSQKSSSSNPVNQVYDYLTNEEFGFGFDSQNIDMASFQNIAQYCVNHELYSNGSIDYSKTYKENLESILQTFAGVIYESTGKIYLTVDTADVPIFAFDESSIIGEVQVVSGTNTDYYNTMDVTYTNPIGDYSNDIVRYPSDLYASEQLKRDGVIIKKDLNYLWVQDKTQLSFLANKEMRKSQYLNTTITFNSHVGYDLKVYDVVTMTFPEMGYNNKKFRVLQKIIPLSVKKVGINQFTLIEYFDEIYSGNDVGNFPQAGSSTLPNSQFVQPPTNLTVVKKGNTVNGGTVVLNWDFSPDSQVRGYHVRYKKSNSTVWVKLASLNQYQNSYEVYGLEPDTKYDFGVCGYNNIGVVSELITVMNSIPQLAFTLPIVTGLKLDNGDIDQFNTNSTDFSISWDNQNSVQVNGKPFVEYFKYYEVKVYDGNGVYLKSYYSQVSNFNYTFEMNKGDGIGRKRTFGIIVWGFSNNIYSQEVQITVQNPQSPALAGAIFKSGIDLFFVEWIESNVPDYAGIVVMVAVDIEFSSSVQYFQSNNVYSASFNLSDGSYFIKAGQYDKFGIDGVVYSPPIGFNQNSKVPYSKLNDDVVDGIINSPKLDGVIQSQVTDELGSKWQLQVSANGNIAGLVLAADGKESVATFVADRFSIIGTDAASQSTKVYPFVVQNGKVYMNSAVIQDASIGTAQINDLSVSNAKIQNGAIDAAKIKDASITNAKIQDASISTAKIQDASISNAKIGSVIQSTNYVANTSGWQLNKAGTLYAMNIDIKGKIQATSGTFSGTLSATDGVFSGTIYAEKIQGDVTKTYILNSNSGVMTIASQPFARILAIPCILSFASSSSTSGSTSASSVITLYINGSSILNWTTQSSNGSAAQFNSQSYSLNIAANSVTTIEYRSSASYSGTANAGVLTPLVVLVSKS</sequence>
<dbReference type="InterPro" id="IPR032876">
    <property type="entry name" value="J_dom"/>
</dbReference>
<dbReference type="InterPro" id="IPR015406">
    <property type="entry name" value="GpJ_CSF"/>
</dbReference>
<accession>A0A0T9PSX4</accession>
<keyword evidence="1" id="KW-0732">Signal</keyword>
<dbReference type="EMBL" id="CQAZ01000017">
    <property type="protein sequence ID" value="CNH80684.1"/>
    <property type="molecule type" value="Genomic_DNA"/>
</dbReference>
<dbReference type="PROSITE" id="PS50853">
    <property type="entry name" value="FN3"/>
    <property type="match status" value="1"/>
</dbReference>
<name>A0A0T9PSX4_9GAMM</name>